<dbReference type="InterPro" id="IPR037107">
    <property type="entry name" value="Put_OMP_sf"/>
</dbReference>
<dbReference type="RefSeq" id="WP_106522107.1">
    <property type="nucleotide sequence ID" value="NZ_PYGD01000002.1"/>
</dbReference>
<dbReference type="Pfam" id="PF09982">
    <property type="entry name" value="LpxR"/>
    <property type="match status" value="1"/>
</dbReference>
<dbReference type="Proteomes" id="UP000240572">
    <property type="component" value="Unassembled WGS sequence"/>
</dbReference>
<keyword evidence="1" id="KW-0732">Signal</keyword>
<dbReference type="EMBL" id="PYGD01000002">
    <property type="protein sequence ID" value="PSK93076.1"/>
    <property type="molecule type" value="Genomic_DNA"/>
</dbReference>
<dbReference type="AlphaFoldDB" id="A0A2P8D772"/>
<proteinExistence type="predicted"/>
<evidence type="ECO:0000313" key="2">
    <source>
        <dbReference type="EMBL" id="PSK93076.1"/>
    </source>
</evidence>
<accession>A0A2P8D772</accession>
<dbReference type="OrthoDB" id="622552at2"/>
<protein>
    <submittedName>
        <fullName evidence="2">Uncharacterized protein DUF2219</fullName>
    </submittedName>
</protein>
<feature type="chain" id="PRO_5015167587" evidence="1">
    <location>
        <begin position="21"/>
        <end position="330"/>
    </location>
</feature>
<evidence type="ECO:0000256" key="1">
    <source>
        <dbReference type="SAM" id="SignalP"/>
    </source>
</evidence>
<organism evidence="2 3">
    <name type="scientific">Taibaiella chishuiensis</name>
    <dbReference type="NCBI Taxonomy" id="1434707"/>
    <lineage>
        <taxon>Bacteria</taxon>
        <taxon>Pseudomonadati</taxon>
        <taxon>Bacteroidota</taxon>
        <taxon>Chitinophagia</taxon>
        <taxon>Chitinophagales</taxon>
        <taxon>Chitinophagaceae</taxon>
        <taxon>Taibaiella</taxon>
    </lineage>
</organism>
<gene>
    <name evidence="2" type="ORF">B0I18_10245</name>
</gene>
<sequence>MNQISRLLLFFFCIPFHALAQDTTASRHMFRVYEDNDAIKLFGALSDKGYTNGTRFDYYYTRPGTPRFLPDRLMPRAGKAAVNTYGWSLMQIMYTPEDIRAAQPDVEDWPYSGALFVSHSLHSVDPVRKFNLQTEIVLGVMGRASLAEQLQKGIHKVIASPDPQGWPYQYPTDILLNINIAAEKQLWQYRRLLDITTGAQGMLGTMMDGASVYAQLRIGKMLPYFDGLLQQYVQPFRNRNKLQLYLVARPALDWVGYNAVLEGGVFGGKSDYYKQNDAARVNHGLSRRLDLGLVLGYGNISLSFTQRILSKAVDGFGHQRLGNVSLYIGW</sequence>
<dbReference type="InterPro" id="IPR018707">
    <property type="entry name" value="LpxR"/>
</dbReference>
<feature type="signal peptide" evidence="1">
    <location>
        <begin position="1"/>
        <end position="20"/>
    </location>
</feature>
<dbReference type="Gene3D" id="2.40.128.140">
    <property type="entry name" value="Outer membrane protein"/>
    <property type="match status" value="1"/>
</dbReference>
<keyword evidence="3" id="KW-1185">Reference proteome</keyword>
<name>A0A2P8D772_9BACT</name>
<evidence type="ECO:0000313" key="3">
    <source>
        <dbReference type="Proteomes" id="UP000240572"/>
    </source>
</evidence>
<comment type="caution">
    <text evidence="2">The sequence shown here is derived from an EMBL/GenBank/DDBJ whole genome shotgun (WGS) entry which is preliminary data.</text>
</comment>
<reference evidence="2 3" key="1">
    <citation type="submission" date="2018-03" db="EMBL/GenBank/DDBJ databases">
        <title>Genomic Encyclopedia of Type Strains, Phase III (KMG-III): the genomes of soil and plant-associated and newly described type strains.</title>
        <authorList>
            <person name="Whitman W."/>
        </authorList>
    </citation>
    <scope>NUCLEOTIDE SEQUENCE [LARGE SCALE GENOMIC DNA]</scope>
    <source>
        <strain evidence="2 3">CGMCC 1.12700</strain>
    </source>
</reference>